<evidence type="ECO:0000256" key="2">
    <source>
        <dbReference type="SAM" id="Phobius"/>
    </source>
</evidence>
<keyword evidence="2" id="KW-0812">Transmembrane</keyword>
<evidence type="ECO:0000256" key="1">
    <source>
        <dbReference type="SAM" id="MobiDB-lite"/>
    </source>
</evidence>
<feature type="compositionally biased region" description="Pro residues" evidence="1">
    <location>
        <begin position="130"/>
        <end position="141"/>
    </location>
</feature>
<sequence length="141" mass="14607">MTSSSIPYGLIASVPLFVVAALGLALISRVPRDRRGLTATAMVLFLLYALVEMGLSIRFLISVTPGSPLLTMVLSLFLTTVLMVAFVLLIIAACRRPHVAAPLISPAAPAPAGPFPPPGVPWQPGHRGPMAPPSSPPPPAG</sequence>
<protein>
    <submittedName>
        <fullName evidence="3">Uncharacterized protein</fullName>
    </submittedName>
</protein>
<keyword evidence="2" id="KW-0472">Membrane</keyword>
<dbReference type="Proteomes" id="UP001595923">
    <property type="component" value="Unassembled WGS sequence"/>
</dbReference>
<reference evidence="4" key="1">
    <citation type="journal article" date="2019" name="Int. J. Syst. Evol. Microbiol.">
        <title>The Global Catalogue of Microorganisms (GCM) 10K type strain sequencing project: providing services to taxonomists for standard genome sequencing and annotation.</title>
        <authorList>
            <consortium name="The Broad Institute Genomics Platform"/>
            <consortium name="The Broad Institute Genome Sequencing Center for Infectious Disease"/>
            <person name="Wu L."/>
            <person name="Ma J."/>
        </authorList>
    </citation>
    <scope>NUCLEOTIDE SEQUENCE [LARGE SCALE GENOMIC DNA]</scope>
    <source>
        <strain evidence="4">XZYJ18</strain>
    </source>
</reference>
<dbReference type="EMBL" id="JBHSFQ010000012">
    <property type="protein sequence ID" value="MFC4562942.1"/>
    <property type="molecule type" value="Genomic_DNA"/>
</dbReference>
<feature type="transmembrane region" description="Helical" evidence="2">
    <location>
        <begin position="73"/>
        <end position="94"/>
    </location>
</feature>
<feature type="transmembrane region" description="Helical" evidence="2">
    <location>
        <begin position="6"/>
        <end position="27"/>
    </location>
</feature>
<name>A0ABV9DW32_9ACTN</name>
<evidence type="ECO:0000313" key="3">
    <source>
        <dbReference type="EMBL" id="MFC4562942.1"/>
    </source>
</evidence>
<proteinExistence type="predicted"/>
<evidence type="ECO:0000313" key="4">
    <source>
        <dbReference type="Proteomes" id="UP001595923"/>
    </source>
</evidence>
<comment type="caution">
    <text evidence="3">The sequence shown here is derived from an EMBL/GenBank/DDBJ whole genome shotgun (WGS) entry which is preliminary data.</text>
</comment>
<gene>
    <name evidence="3" type="ORF">ACFO4E_13850</name>
</gene>
<keyword evidence="2" id="KW-1133">Transmembrane helix</keyword>
<feature type="transmembrane region" description="Helical" evidence="2">
    <location>
        <begin position="39"/>
        <end position="61"/>
    </location>
</feature>
<feature type="region of interest" description="Disordered" evidence="1">
    <location>
        <begin position="115"/>
        <end position="141"/>
    </location>
</feature>
<organism evidence="3 4">
    <name type="scientific">Nocardiopsis mangrovi</name>
    <dbReference type="NCBI Taxonomy" id="1179818"/>
    <lineage>
        <taxon>Bacteria</taxon>
        <taxon>Bacillati</taxon>
        <taxon>Actinomycetota</taxon>
        <taxon>Actinomycetes</taxon>
        <taxon>Streptosporangiales</taxon>
        <taxon>Nocardiopsidaceae</taxon>
        <taxon>Nocardiopsis</taxon>
    </lineage>
</organism>
<accession>A0ABV9DW32</accession>
<dbReference type="RefSeq" id="WP_378574569.1">
    <property type="nucleotide sequence ID" value="NZ_JBHSFQ010000012.1"/>
</dbReference>
<keyword evidence="4" id="KW-1185">Reference proteome</keyword>